<comment type="caution">
    <text evidence="1">The sequence shown here is derived from an EMBL/GenBank/DDBJ whole genome shotgun (WGS) entry which is preliminary data.</text>
</comment>
<dbReference type="Pfam" id="PF13481">
    <property type="entry name" value="AAA_25"/>
    <property type="match status" value="1"/>
</dbReference>
<proteinExistence type="predicted"/>
<evidence type="ECO:0000313" key="1">
    <source>
        <dbReference type="EMBL" id="MCF2304169.1"/>
    </source>
</evidence>
<dbReference type="Gene3D" id="3.40.50.300">
    <property type="entry name" value="P-loop containing nucleotide triphosphate hydrolases"/>
    <property type="match status" value="1"/>
</dbReference>
<protein>
    <submittedName>
        <fullName evidence="1">AAA family ATPase</fullName>
    </submittedName>
</protein>
<feature type="non-terminal residue" evidence="1">
    <location>
        <position position="260"/>
    </location>
</feature>
<dbReference type="RefSeq" id="WP_235195359.1">
    <property type="nucleotide sequence ID" value="NZ_WMCP01000049.1"/>
</dbReference>
<sequence length="260" mass="29301">MPQLIENKVQEEEFTIADYIQSMDDFKDLEETWIIKDILPAESLFLIYAQPGHQKSLFTLNMAKAIVKGDNFLGQTTIAQNVLIVDGEMSRPNIARRRNAMKLSGISSDRLGYIAVSRITKCEYNLSVDKYRHDLIKVLQNSDYKVVILDNIRTLFNVANENAAAEYMPLNSLIKIIRGMGITCIVLHHANKATLENPDPSFAGSSNIATLYDACMSLVADAQSVLTIRVKKDRDSLVREFLHELPVVFSDGDYQILNVE</sequence>
<evidence type="ECO:0000313" key="2">
    <source>
        <dbReference type="Proteomes" id="UP000813876"/>
    </source>
</evidence>
<dbReference type="SUPFAM" id="SSF52540">
    <property type="entry name" value="P-loop containing nucleoside triphosphate hydrolases"/>
    <property type="match status" value="1"/>
</dbReference>
<reference evidence="1" key="1">
    <citation type="submission" date="2019-11" db="EMBL/GenBank/DDBJ databases">
        <title>Comparative genomics of photobacteria reveal adaptation to distinct habitats.</title>
        <authorList>
            <person name="Fuertes-Perez S."/>
            <person name="Hilgarth M."/>
            <person name="Vogel R.F."/>
        </authorList>
    </citation>
    <scope>NUCLEOTIDE SEQUENCE</scope>
    <source>
        <strain evidence="1">TMW2.2145</strain>
    </source>
</reference>
<dbReference type="EMBL" id="WMCP01000049">
    <property type="protein sequence ID" value="MCF2304169.1"/>
    <property type="molecule type" value="Genomic_DNA"/>
</dbReference>
<accession>A0AAW4ZXT6</accession>
<dbReference type="InterPro" id="IPR027417">
    <property type="entry name" value="P-loop_NTPase"/>
</dbReference>
<organism evidence="1 2">
    <name type="scientific">Photobacterium phosphoreum</name>
    <dbReference type="NCBI Taxonomy" id="659"/>
    <lineage>
        <taxon>Bacteria</taxon>
        <taxon>Pseudomonadati</taxon>
        <taxon>Pseudomonadota</taxon>
        <taxon>Gammaproteobacteria</taxon>
        <taxon>Vibrionales</taxon>
        <taxon>Vibrionaceae</taxon>
        <taxon>Photobacterium</taxon>
    </lineage>
</organism>
<name>A0AAW4ZXT6_PHOPO</name>
<gene>
    <name evidence="1" type="ORF">GLP33_20945</name>
</gene>
<dbReference type="AlphaFoldDB" id="A0AAW4ZXT6"/>
<dbReference type="Proteomes" id="UP000813876">
    <property type="component" value="Unassembled WGS sequence"/>
</dbReference>